<feature type="region of interest" description="Disordered" evidence="1">
    <location>
        <begin position="54"/>
        <end position="97"/>
    </location>
</feature>
<reference evidence="2" key="1">
    <citation type="journal article" date="2022" name="bioRxiv">
        <title>Sequencing and chromosome-scale assembly of the giantPleurodeles waltlgenome.</title>
        <authorList>
            <person name="Brown T."/>
            <person name="Elewa A."/>
            <person name="Iarovenko S."/>
            <person name="Subramanian E."/>
            <person name="Araus A.J."/>
            <person name="Petzold A."/>
            <person name="Susuki M."/>
            <person name="Suzuki K.-i.T."/>
            <person name="Hayashi T."/>
            <person name="Toyoda A."/>
            <person name="Oliveira C."/>
            <person name="Osipova E."/>
            <person name="Leigh N.D."/>
            <person name="Simon A."/>
            <person name="Yun M.H."/>
        </authorList>
    </citation>
    <scope>NUCLEOTIDE SEQUENCE</scope>
    <source>
        <strain evidence="2">20211129_DDA</strain>
        <tissue evidence="2">Liver</tissue>
    </source>
</reference>
<dbReference type="AlphaFoldDB" id="A0AAV7SZK4"/>
<accession>A0AAV7SZK4</accession>
<dbReference type="EMBL" id="JANPWB010000007">
    <property type="protein sequence ID" value="KAJ1169638.1"/>
    <property type="molecule type" value="Genomic_DNA"/>
</dbReference>
<comment type="caution">
    <text evidence="2">The sequence shown here is derived from an EMBL/GenBank/DDBJ whole genome shotgun (WGS) entry which is preliminary data.</text>
</comment>
<organism evidence="2 3">
    <name type="scientific">Pleurodeles waltl</name>
    <name type="common">Iberian ribbed newt</name>
    <dbReference type="NCBI Taxonomy" id="8319"/>
    <lineage>
        <taxon>Eukaryota</taxon>
        <taxon>Metazoa</taxon>
        <taxon>Chordata</taxon>
        <taxon>Craniata</taxon>
        <taxon>Vertebrata</taxon>
        <taxon>Euteleostomi</taxon>
        <taxon>Amphibia</taxon>
        <taxon>Batrachia</taxon>
        <taxon>Caudata</taxon>
        <taxon>Salamandroidea</taxon>
        <taxon>Salamandridae</taxon>
        <taxon>Pleurodelinae</taxon>
        <taxon>Pleurodeles</taxon>
    </lineage>
</organism>
<evidence type="ECO:0000313" key="2">
    <source>
        <dbReference type="EMBL" id="KAJ1169638.1"/>
    </source>
</evidence>
<evidence type="ECO:0000256" key="1">
    <source>
        <dbReference type="SAM" id="MobiDB-lite"/>
    </source>
</evidence>
<dbReference type="Proteomes" id="UP001066276">
    <property type="component" value="Chromosome 4_1"/>
</dbReference>
<evidence type="ECO:0000313" key="3">
    <source>
        <dbReference type="Proteomes" id="UP001066276"/>
    </source>
</evidence>
<sequence length="109" mass="11975">MHRGRRGNFSVMAACAGCRNINSANGKAPGTRERPGRGRHYWRRRRWLATKLMGQAPSAGPTPRGAGTCASPPRKLHRGAGASWRGPGRGWHMRTVPLSRPLPAPLYRI</sequence>
<keyword evidence="3" id="KW-1185">Reference proteome</keyword>
<name>A0AAV7SZK4_PLEWA</name>
<protein>
    <submittedName>
        <fullName evidence="2">Uncharacterized protein</fullName>
    </submittedName>
</protein>
<proteinExistence type="predicted"/>
<gene>
    <name evidence="2" type="ORF">NDU88_001529</name>
</gene>